<dbReference type="EMBL" id="OV725077">
    <property type="protein sequence ID" value="CAH1391160.1"/>
    <property type="molecule type" value="Genomic_DNA"/>
</dbReference>
<dbReference type="InterPro" id="IPR011989">
    <property type="entry name" value="ARM-like"/>
</dbReference>
<gene>
    <name evidence="4" type="ORF">NEZAVI_LOCUS2232</name>
</gene>
<sequence>MEEMSLRQFSTVSDLLAKLAVDLRAAYPSFVQEFVSPGLDGCSQLLETLRWTQTSQSSRRQGMLDELACLQCLSHCFRCPETGLRMAQSPAGLFGLAASIMSNLNKSRILALQILRKICEEAEEKGFGPVSDAMSTMRLRFGEPVRFKFLCGMLSSATPDLLHAGLGFINSFLESAPETQMRLYIQAELAQAGFDPDLISKNISDKAACSDLIKSELNRWSWLHVDIVKLKSREGELVKEVHHLKDRVKILERRLQMLQEEKSQVTRSESRLKSKCMELEREVSSLRGAPGASTPAEDEGISSSGQDDGTEREPLIYEMYTVNNVLDSKPKQEEETTIDEVIEELQNIINDAETDINDKKDIKKEREEAVLAKYYTKYLQRSSSDLSTNQIENNETEIVPVKLVPYPPRKSRSMFFEREYNNNDLFFEEQSDNSDSLLSASNDPSQYVDRTSKPHVPITHREAHKSYVRRRETFHNGMQKEEVIEIKPEIKNRRGSLDGVFCYNEVDSYTKSTRIYIDGNESVGKRLKSKSLDRIREGLDTMVDIVVTNGIEEQPIIKPIPVQRNGLPNSYSMTSSKQSDDSIRYTSDRAVFLPIKSEPSPTSTQTFLLKRGHLNAGMYSGQLNLKDTPSVTTTINISDYYNKSLTGLNLSVTGKLTDLPSGLY</sequence>
<evidence type="ECO:0000256" key="2">
    <source>
        <dbReference type="SAM" id="MobiDB-lite"/>
    </source>
</evidence>
<evidence type="ECO:0000313" key="4">
    <source>
        <dbReference type="EMBL" id="CAH1391160.1"/>
    </source>
</evidence>
<keyword evidence="5" id="KW-1185">Reference proteome</keyword>
<reference evidence="4" key="1">
    <citation type="submission" date="2022-01" db="EMBL/GenBank/DDBJ databases">
        <authorList>
            <person name="King R."/>
        </authorList>
    </citation>
    <scope>NUCLEOTIDE SEQUENCE</scope>
</reference>
<dbReference type="SMART" id="SM01139">
    <property type="entry name" value="Drf_FH3"/>
    <property type="match status" value="1"/>
</dbReference>
<accession>A0A9P0E5C4</accession>
<name>A0A9P0E5C4_NEZVI</name>
<dbReference type="GO" id="GO:0030866">
    <property type="term" value="P:cortical actin cytoskeleton organization"/>
    <property type="evidence" value="ECO:0007669"/>
    <property type="project" value="TreeGrafter"/>
</dbReference>
<dbReference type="GO" id="GO:0008360">
    <property type="term" value="P:regulation of cell shape"/>
    <property type="evidence" value="ECO:0007669"/>
    <property type="project" value="TreeGrafter"/>
</dbReference>
<proteinExistence type="predicted"/>
<feature type="coiled-coil region" evidence="1">
    <location>
        <begin position="241"/>
        <end position="275"/>
    </location>
</feature>
<dbReference type="GO" id="GO:0016477">
    <property type="term" value="P:cell migration"/>
    <property type="evidence" value="ECO:0007669"/>
    <property type="project" value="TreeGrafter"/>
</dbReference>
<dbReference type="InterPro" id="IPR043592">
    <property type="entry name" value="FMNL_animal"/>
</dbReference>
<dbReference type="GO" id="GO:0051015">
    <property type="term" value="F:actin filament binding"/>
    <property type="evidence" value="ECO:0007669"/>
    <property type="project" value="TreeGrafter"/>
</dbReference>
<dbReference type="Gene3D" id="1.25.10.10">
    <property type="entry name" value="Leucine-rich Repeat Variant"/>
    <property type="match status" value="1"/>
</dbReference>
<feature type="domain" description="GBD/FH3" evidence="3">
    <location>
        <begin position="1"/>
        <end position="313"/>
    </location>
</feature>
<evidence type="ECO:0000259" key="3">
    <source>
        <dbReference type="PROSITE" id="PS51232"/>
    </source>
</evidence>
<dbReference type="PANTHER" id="PTHR45857:SF9">
    <property type="entry name" value="MULTIPLE WING HAIRS, ISOFORM C"/>
    <property type="match status" value="1"/>
</dbReference>
<feature type="coiled-coil region" evidence="1">
    <location>
        <begin position="331"/>
        <end position="369"/>
    </location>
</feature>
<dbReference type="InterPro" id="IPR016024">
    <property type="entry name" value="ARM-type_fold"/>
</dbReference>
<dbReference type="Proteomes" id="UP001152798">
    <property type="component" value="Chromosome 1"/>
</dbReference>
<dbReference type="InterPro" id="IPR014768">
    <property type="entry name" value="GBD/FH3_dom"/>
</dbReference>
<protein>
    <recommendedName>
        <fullName evidence="3">GBD/FH3 domain-containing protein</fullName>
    </recommendedName>
</protein>
<dbReference type="OrthoDB" id="6427809at2759"/>
<evidence type="ECO:0000313" key="5">
    <source>
        <dbReference type="Proteomes" id="UP001152798"/>
    </source>
</evidence>
<feature type="region of interest" description="Disordered" evidence="2">
    <location>
        <begin position="283"/>
        <end position="311"/>
    </location>
</feature>
<dbReference type="SUPFAM" id="SSF48371">
    <property type="entry name" value="ARM repeat"/>
    <property type="match status" value="1"/>
</dbReference>
<dbReference type="AlphaFoldDB" id="A0A9P0E5C4"/>
<dbReference type="PROSITE" id="PS51232">
    <property type="entry name" value="GBD_FH3"/>
    <property type="match status" value="1"/>
</dbReference>
<dbReference type="GO" id="GO:0005829">
    <property type="term" value="C:cytosol"/>
    <property type="evidence" value="ECO:0007669"/>
    <property type="project" value="TreeGrafter"/>
</dbReference>
<dbReference type="Pfam" id="PF06367">
    <property type="entry name" value="Drf_FH3"/>
    <property type="match status" value="1"/>
</dbReference>
<dbReference type="InterPro" id="IPR010472">
    <property type="entry name" value="FH3_dom"/>
</dbReference>
<keyword evidence="1" id="KW-0175">Coiled coil</keyword>
<organism evidence="4 5">
    <name type="scientific">Nezara viridula</name>
    <name type="common">Southern green stink bug</name>
    <name type="synonym">Cimex viridulus</name>
    <dbReference type="NCBI Taxonomy" id="85310"/>
    <lineage>
        <taxon>Eukaryota</taxon>
        <taxon>Metazoa</taxon>
        <taxon>Ecdysozoa</taxon>
        <taxon>Arthropoda</taxon>
        <taxon>Hexapoda</taxon>
        <taxon>Insecta</taxon>
        <taxon>Pterygota</taxon>
        <taxon>Neoptera</taxon>
        <taxon>Paraneoptera</taxon>
        <taxon>Hemiptera</taxon>
        <taxon>Heteroptera</taxon>
        <taxon>Panheteroptera</taxon>
        <taxon>Pentatomomorpha</taxon>
        <taxon>Pentatomoidea</taxon>
        <taxon>Pentatomidae</taxon>
        <taxon>Pentatominae</taxon>
        <taxon>Nezara</taxon>
    </lineage>
</organism>
<dbReference type="PANTHER" id="PTHR45857">
    <property type="entry name" value="FORMIN-LIKE PROTEIN"/>
    <property type="match status" value="1"/>
</dbReference>
<evidence type="ECO:0000256" key="1">
    <source>
        <dbReference type="SAM" id="Coils"/>
    </source>
</evidence>